<evidence type="ECO:0000256" key="3">
    <source>
        <dbReference type="SAM" id="MobiDB-lite"/>
    </source>
</evidence>
<dbReference type="Proteomes" id="UP001145021">
    <property type="component" value="Unassembled WGS sequence"/>
</dbReference>
<feature type="compositionally biased region" description="Low complexity" evidence="3">
    <location>
        <begin position="43"/>
        <end position="62"/>
    </location>
</feature>
<feature type="region of interest" description="Disordered" evidence="3">
    <location>
        <begin position="710"/>
        <end position="757"/>
    </location>
</feature>
<feature type="compositionally biased region" description="Low complexity" evidence="3">
    <location>
        <begin position="726"/>
        <end position="746"/>
    </location>
</feature>
<feature type="compositionally biased region" description="Polar residues" evidence="3">
    <location>
        <begin position="1160"/>
        <end position="1176"/>
    </location>
</feature>
<dbReference type="PANTHER" id="PTHR46403">
    <property type="entry name" value="TP53-REGULATED INHIBITOR OF APOPTOSIS 1"/>
    <property type="match status" value="1"/>
</dbReference>
<feature type="compositionally biased region" description="Low complexity" evidence="3">
    <location>
        <begin position="406"/>
        <end position="422"/>
    </location>
</feature>
<dbReference type="EMBL" id="JANBOH010000003">
    <property type="protein sequence ID" value="KAJ1648553.1"/>
    <property type="molecule type" value="Genomic_DNA"/>
</dbReference>
<feature type="compositionally biased region" description="Low complexity" evidence="3">
    <location>
        <begin position="1815"/>
        <end position="1833"/>
    </location>
</feature>
<feature type="region of interest" description="Disordered" evidence="3">
    <location>
        <begin position="329"/>
        <end position="389"/>
    </location>
</feature>
<feature type="region of interest" description="Disordered" evidence="3">
    <location>
        <begin position="406"/>
        <end position="427"/>
    </location>
</feature>
<feature type="compositionally biased region" description="Low complexity" evidence="3">
    <location>
        <begin position="1726"/>
        <end position="1743"/>
    </location>
</feature>
<comment type="caution">
    <text evidence="4">The sequence shown here is derived from an EMBL/GenBank/DDBJ whole genome shotgun (WGS) entry which is preliminary data.</text>
</comment>
<accession>A0A9W7XQU4</accession>
<feature type="region of interest" description="Disordered" evidence="3">
    <location>
        <begin position="1159"/>
        <end position="1195"/>
    </location>
</feature>
<keyword evidence="2" id="KW-1015">Disulfide bond</keyword>
<keyword evidence="5" id="KW-1185">Reference proteome</keyword>
<gene>
    <name evidence="4" type="primary">MDM35</name>
    <name evidence="4" type="ORF">LPJ64_000133</name>
</gene>
<organism evidence="4 5">
    <name type="scientific">Coemansia asiatica</name>
    <dbReference type="NCBI Taxonomy" id="1052880"/>
    <lineage>
        <taxon>Eukaryota</taxon>
        <taxon>Fungi</taxon>
        <taxon>Fungi incertae sedis</taxon>
        <taxon>Zoopagomycota</taxon>
        <taxon>Kickxellomycotina</taxon>
        <taxon>Kickxellomycetes</taxon>
        <taxon>Kickxellales</taxon>
        <taxon>Kickxellaceae</taxon>
        <taxon>Coemansia</taxon>
    </lineage>
</organism>
<evidence type="ECO:0000256" key="2">
    <source>
        <dbReference type="ARBA" id="ARBA00023157"/>
    </source>
</evidence>
<feature type="region of interest" description="Disordered" evidence="3">
    <location>
        <begin position="222"/>
        <end position="265"/>
    </location>
</feature>
<feature type="region of interest" description="Disordered" evidence="3">
    <location>
        <begin position="1624"/>
        <end position="1655"/>
    </location>
</feature>
<feature type="region of interest" description="Disordered" evidence="3">
    <location>
        <begin position="1710"/>
        <end position="1743"/>
    </location>
</feature>
<feature type="compositionally biased region" description="Polar residues" evidence="3">
    <location>
        <begin position="17"/>
        <end position="42"/>
    </location>
</feature>
<feature type="region of interest" description="Disordered" evidence="3">
    <location>
        <begin position="1364"/>
        <end position="1389"/>
    </location>
</feature>
<feature type="compositionally biased region" description="Low complexity" evidence="3">
    <location>
        <begin position="336"/>
        <end position="356"/>
    </location>
</feature>
<dbReference type="GO" id="GO:0005758">
    <property type="term" value="C:mitochondrial intermembrane space"/>
    <property type="evidence" value="ECO:0007669"/>
    <property type="project" value="TreeGrafter"/>
</dbReference>
<feature type="compositionally biased region" description="Low complexity" evidence="3">
    <location>
        <begin position="179"/>
        <end position="191"/>
    </location>
</feature>
<feature type="compositionally biased region" description="Polar residues" evidence="3">
    <location>
        <begin position="374"/>
        <end position="389"/>
    </location>
</feature>
<feature type="region of interest" description="Disordered" evidence="3">
    <location>
        <begin position="850"/>
        <end position="982"/>
    </location>
</feature>
<dbReference type="GO" id="GO:1990050">
    <property type="term" value="F:phosphatidic acid transfer activity"/>
    <property type="evidence" value="ECO:0007669"/>
    <property type="project" value="TreeGrafter"/>
</dbReference>
<name>A0A9W7XQU4_9FUNG</name>
<feature type="compositionally biased region" description="Low complexity" evidence="3">
    <location>
        <begin position="244"/>
        <end position="262"/>
    </location>
</feature>
<feature type="region of interest" description="Disordered" evidence="3">
    <location>
        <begin position="1445"/>
        <end position="1489"/>
    </location>
</feature>
<proteinExistence type="inferred from homology"/>
<dbReference type="InterPro" id="IPR007918">
    <property type="entry name" value="MDM35_apoptosis"/>
</dbReference>
<feature type="compositionally biased region" description="Low complexity" evidence="3">
    <location>
        <begin position="1121"/>
        <end position="1130"/>
    </location>
</feature>
<feature type="region of interest" description="Disordered" evidence="3">
    <location>
        <begin position="567"/>
        <end position="610"/>
    </location>
</feature>
<feature type="compositionally biased region" description="Low complexity" evidence="3">
    <location>
        <begin position="594"/>
        <end position="610"/>
    </location>
</feature>
<evidence type="ECO:0000313" key="4">
    <source>
        <dbReference type="EMBL" id="KAJ1648553.1"/>
    </source>
</evidence>
<dbReference type="PROSITE" id="PS51808">
    <property type="entry name" value="CHCH"/>
    <property type="match status" value="1"/>
</dbReference>
<feature type="region of interest" description="Disordered" evidence="3">
    <location>
        <begin position="1794"/>
        <end position="1865"/>
    </location>
</feature>
<protein>
    <submittedName>
        <fullName evidence="4">Mitochondrial distribution and morphology protein 35</fullName>
    </submittedName>
</protein>
<feature type="compositionally biased region" description="Low complexity" evidence="3">
    <location>
        <begin position="664"/>
        <end position="677"/>
    </location>
</feature>
<feature type="compositionally biased region" description="Low complexity" evidence="3">
    <location>
        <begin position="575"/>
        <end position="584"/>
    </location>
</feature>
<dbReference type="GO" id="GO:0005634">
    <property type="term" value="C:nucleus"/>
    <property type="evidence" value="ECO:0007669"/>
    <property type="project" value="TreeGrafter"/>
</dbReference>
<dbReference type="PANTHER" id="PTHR46403:SF1">
    <property type="entry name" value="TP53-REGULATED INHIBITOR OF APOPTOSIS 1"/>
    <property type="match status" value="1"/>
</dbReference>
<evidence type="ECO:0000313" key="5">
    <source>
        <dbReference type="Proteomes" id="UP001145021"/>
    </source>
</evidence>
<reference evidence="4" key="1">
    <citation type="submission" date="2022-07" db="EMBL/GenBank/DDBJ databases">
        <title>Phylogenomic reconstructions and comparative analyses of Kickxellomycotina fungi.</title>
        <authorList>
            <person name="Reynolds N.K."/>
            <person name="Stajich J.E."/>
            <person name="Barry K."/>
            <person name="Grigoriev I.V."/>
            <person name="Crous P."/>
            <person name="Smith M.E."/>
        </authorList>
    </citation>
    <scope>NUCLEOTIDE SEQUENCE</scope>
    <source>
        <strain evidence="4">NBRC 105413</strain>
    </source>
</reference>
<feature type="region of interest" description="Disordered" evidence="3">
    <location>
        <begin position="1121"/>
        <end position="1142"/>
    </location>
</feature>
<feature type="region of interest" description="Disordered" evidence="3">
    <location>
        <begin position="1"/>
        <end position="97"/>
    </location>
</feature>
<feature type="compositionally biased region" description="Polar residues" evidence="3">
    <location>
        <begin position="863"/>
        <end position="876"/>
    </location>
</feature>
<feature type="region of interest" description="Disordered" evidence="3">
    <location>
        <begin position="779"/>
        <end position="803"/>
    </location>
</feature>
<feature type="region of interest" description="Disordered" evidence="3">
    <location>
        <begin position="654"/>
        <end position="678"/>
    </location>
</feature>
<evidence type="ECO:0000256" key="1">
    <source>
        <dbReference type="ARBA" id="ARBA00006196"/>
    </source>
</evidence>
<feature type="compositionally biased region" description="Basic residues" evidence="3">
    <location>
        <begin position="357"/>
        <end position="366"/>
    </location>
</feature>
<dbReference type="GO" id="GO:0005829">
    <property type="term" value="C:cytosol"/>
    <property type="evidence" value="ECO:0007669"/>
    <property type="project" value="TreeGrafter"/>
</dbReference>
<dbReference type="GO" id="GO:0045332">
    <property type="term" value="P:phospholipid translocation"/>
    <property type="evidence" value="ECO:0007669"/>
    <property type="project" value="TreeGrafter"/>
</dbReference>
<comment type="similarity">
    <text evidence="1">Belongs to the TRIAP1/MDM35 family.</text>
</comment>
<feature type="compositionally biased region" description="Low complexity" evidence="3">
    <location>
        <begin position="923"/>
        <end position="932"/>
    </location>
</feature>
<sequence>MASGPYAYNGSPAVPQGGSSTTSDQYSGQHIYTTGGPLNTTPAAASAALGYGALLHNQQQQQQRRRRESNALSDSTEPRQQLSQQTVPGGDDTSEDEIESLKRAMGSDLWALQKQRMRREQQMHRATTLEESAALPAVIQKGTSPVSMGMPYAAATAPGQRHHYPAYAQTSQPQPQPQPHNYQQHQHQYQQQREKTSPLAPQLPEFAAQDWKYVDSNAPATMAMPPRTKDGHHLQSAFSSPGYAQSHEQQQQQISAAPAPLQHAARHHYASGYPNGTMAMDPRQMPQRVPAYDVQAFSTNESVPYAYTSATSPQQPATQTLYAQPQYHVQNNPYGHSQQLPQPQQQRQQYQPPYQHQHQHQHHMAQHQHWADNASAQSNDQVSGSLTDASGFSQTYRAHNTNPFAASAAADQRQTQQQQQPQSPTLVHAHSPMMEQRPAATATATATASASAMPLVTAASSLPVQPEHVTDAAYPDSLDSGYHRSVANNGVGALPMQEMQEHRLSPGYDVQSAPAYEHQPVSAELMRSAPLTTPSIPIQSLLNSPEQPETASEAIHQHIAKENARFRQNSDAPVLPAHPQLLSSLPPPPPPAGPAFATQDSSPASRSSYHSAGFSVWHGRAETVNQDFATAQQSFSSIDGTGLGVSIVHENTFATNTPLPPIPASLAPASRRSPSARHQAEALRVDDYFGDGALKSKQSDKPASILVQVGDGSQDDARSTQGSVDSADSATGESSSSSASELEQAAKQPGRKATTESLDNVLEYYRTQPDVLEKHLEGEHSNDEGSLADVSHHRTPPVAESSTGRAPIAAVAAATMFSGIAGAAGNSVQTADGLDPFERELYRAHRQIHRPELGSSRYPVRESQISPPCQRTSFSSPVAKPDEPVLRKNMAIIPAASPSSTKSVSGSLAGPDTDASAGFVIGDQDQQQQQQQRPDDSSVLGTNSHLHSLENSPINDPVRPHTHDSVPSSLASSASAREDDAYEDNNVTARSWNINESVNPTVPQQPGANAYQDIYTVLDDLPEPDDLMLPPTTAQRTPGRSDFNSPAELAVDDDNDMLQMESIDEIGELSDILDFSNHLDSSDYDEYSTSNSSIDSFGEQIEHDAGILSKTLSVGLAAGASAGAGASRKATGARDTNDFARGNMTPTVIHQLRTLAPFGTHQNQSSDWPTEQKTGSQQQQQQQQKHQKQQQKQAVFAHPSILAAARDMASSYQNQPEKQAAVVAAESGIPGDPKLDSATTDPSALAISNEISSSALIVPATTTSTSTATATASVLATAGSDSASASVGNTANVSAVNYTPLEIMEYASELEISLAREQEDYYSDNVSQANLDPMILQNLGKAVHQQCLIQRQQVQRRKSNMHLGLTANNNNNNNNNNNGGGGNSSSEEHNAHAEAILDAQYDDYEQALRAMLVEVSQYFTQSGLNLVFPFSAKWVEWLTRHPDRPFPWRKDLEDDGQNGPDDADGNGSDSDVSSFGEDPPMLSRPLPPDDVLSKATIPMSMRRPVRVKDFVSHEKRKGINAHWQYYSVINQITVVASNIHRMLTVPASQADHSFVLHQLAALYQFLGGDFKKYKPHIESVFDAIKLSLGVKTRPSTPMATAAIPAAATAVAASDASADADADANANVNVNGDGDGDGDAIKDGDDSEQQSGDAAAKVDDALKQQNRSLADSQASPKLLDGSYAHVLREMMVNIIAEALYSTCKVAVSKETLPPSPTTGVVRAKSDQPQQSSAQASQTPQAPQEAAFAISTLKGLPTQSIVRYLTKEMRTANGDRRRRGFAHNLSRNNSIGHLRHHHHHHQFQYQQPQPPVPPLPNQAHNNNYQSAAASSNVSSKNTDGISDQPKNRRGSYTKQTPLPKNDRRIFAEPNETRMDSLGSECTPLKHQYDACFTKWYSGKFLNGERSNDCAEVFKKYQQCIKKVLAERGLTKMIDDARPSIGSAFTSADTDNDKKKQQ</sequence>
<feature type="compositionally biased region" description="Polar residues" evidence="3">
    <location>
        <begin position="70"/>
        <end position="87"/>
    </location>
</feature>
<feature type="compositionally biased region" description="Polar residues" evidence="3">
    <location>
        <begin position="897"/>
        <end position="906"/>
    </location>
</feature>
<feature type="region of interest" description="Disordered" evidence="3">
    <location>
        <begin position="167"/>
        <end position="197"/>
    </location>
</feature>
<feature type="compositionally biased region" description="Low complexity" evidence="3">
    <location>
        <begin position="1368"/>
        <end position="1377"/>
    </location>
</feature>
<feature type="compositionally biased region" description="Polar residues" evidence="3">
    <location>
        <begin position="939"/>
        <end position="954"/>
    </location>
</feature>
<feature type="compositionally biased region" description="Acidic residues" evidence="3">
    <location>
        <begin position="1453"/>
        <end position="1464"/>
    </location>
</feature>
<dbReference type="Pfam" id="PF05254">
    <property type="entry name" value="UPF0203"/>
    <property type="match status" value="1"/>
</dbReference>